<dbReference type="InterPro" id="IPR013424">
    <property type="entry name" value="Ice-binding_C"/>
</dbReference>
<feature type="chain" id="PRO_5022789659" description="PEP-CTERM protein-sorting domain-containing protein" evidence="1">
    <location>
        <begin position="23"/>
        <end position="273"/>
    </location>
</feature>
<feature type="signal peptide" evidence="1">
    <location>
        <begin position="1"/>
        <end position="22"/>
    </location>
</feature>
<name>A0A5C5XW93_9BACT</name>
<evidence type="ECO:0000256" key="1">
    <source>
        <dbReference type="SAM" id="SignalP"/>
    </source>
</evidence>
<sequence length="273" mass="28640" precursor="true">MWKPVVLPVLMAFAFLSSHAQADLVIDFDTDPTGAASTDNAPLTSPYIDPSGVTVMFGIDSSDDGVANIDADPKVYFEESGDDDPDNGFRFDGGGDPAVYDTGASAVATARLGDFFLRADTLDGSVGGATSSFLVQFGGFSQNVVTGTFGDIWDIDGTASTNTEQYLVEAYGLNGSLLASQLSPEGISNDASSLDGRPWRYDFSGFNQGIDHIKISFVGSKTTGIGLAFDAGEITSAAIPEPSSVILTGMVTCLFCGHGVIRRRRRRAASPQS</sequence>
<keyword evidence="3" id="KW-1185">Reference proteome</keyword>
<reference evidence="2 3" key="1">
    <citation type="submission" date="2019-02" db="EMBL/GenBank/DDBJ databases">
        <title>Deep-cultivation of Planctomycetes and their phenomic and genomic characterization uncovers novel biology.</title>
        <authorList>
            <person name="Wiegand S."/>
            <person name="Jogler M."/>
            <person name="Boedeker C."/>
            <person name="Pinto D."/>
            <person name="Vollmers J."/>
            <person name="Rivas-Marin E."/>
            <person name="Kohn T."/>
            <person name="Peeters S.H."/>
            <person name="Heuer A."/>
            <person name="Rast P."/>
            <person name="Oberbeckmann S."/>
            <person name="Bunk B."/>
            <person name="Jeske O."/>
            <person name="Meyerdierks A."/>
            <person name="Storesund J.E."/>
            <person name="Kallscheuer N."/>
            <person name="Luecker S."/>
            <person name="Lage O.M."/>
            <person name="Pohl T."/>
            <person name="Merkel B.J."/>
            <person name="Hornburger P."/>
            <person name="Mueller R.-W."/>
            <person name="Bruemmer F."/>
            <person name="Labrenz M."/>
            <person name="Spormann A.M."/>
            <person name="Op Den Camp H."/>
            <person name="Overmann J."/>
            <person name="Amann R."/>
            <person name="Jetten M.S.M."/>
            <person name="Mascher T."/>
            <person name="Medema M.H."/>
            <person name="Devos D.P."/>
            <person name="Kaster A.-K."/>
            <person name="Ovreas L."/>
            <person name="Rohde M."/>
            <person name="Galperin M.Y."/>
            <person name="Jogler C."/>
        </authorList>
    </citation>
    <scope>NUCLEOTIDE SEQUENCE [LARGE SCALE GENOMIC DNA]</scope>
    <source>
        <strain evidence="2 3">CA85</strain>
    </source>
</reference>
<organism evidence="2 3">
    <name type="scientific">Allorhodopirellula solitaria</name>
    <dbReference type="NCBI Taxonomy" id="2527987"/>
    <lineage>
        <taxon>Bacteria</taxon>
        <taxon>Pseudomonadati</taxon>
        <taxon>Planctomycetota</taxon>
        <taxon>Planctomycetia</taxon>
        <taxon>Pirellulales</taxon>
        <taxon>Pirellulaceae</taxon>
        <taxon>Allorhodopirellula</taxon>
    </lineage>
</organism>
<evidence type="ECO:0000313" key="2">
    <source>
        <dbReference type="EMBL" id="TWT67174.1"/>
    </source>
</evidence>
<dbReference type="NCBIfam" id="TIGR02595">
    <property type="entry name" value="PEP_CTERM"/>
    <property type="match status" value="1"/>
</dbReference>
<evidence type="ECO:0000313" key="3">
    <source>
        <dbReference type="Proteomes" id="UP000318053"/>
    </source>
</evidence>
<comment type="caution">
    <text evidence="2">The sequence shown here is derived from an EMBL/GenBank/DDBJ whole genome shotgun (WGS) entry which is preliminary data.</text>
</comment>
<evidence type="ECO:0008006" key="4">
    <source>
        <dbReference type="Google" id="ProtNLM"/>
    </source>
</evidence>
<gene>
    <name evidence="2" type="ORF">CA85_20230</name>
</gene>
<proteinExistence type="predicted"/>
<protein>
    <recommendedName>
        <fullName evidence="4">PEP-CTERM protein-sorting domain-containing protein</fullName>
    </recommendedName>
</protein>
<keyword evidence="1" id="KW-0732">Signal</keyword>
<dbReference type="EMBL" id="SJPK01000004">
    <property type="protein sequence ID" value="TWT67174.1"/>
    <property type="molecule type" value="Genomic_DNA"/>
</dbReference>
<dbReference type="AlphaFoldDB" id="A0A5C5XW93"/>
<accession>A0A5C5XW93</accession>
<dbReference type="Proteomes" id="UP000318053">
    <property type="component" value="Unassembled WGS sequence"/>
</dbReference>